<feature type="transmembrane region" description="Helical" evidence="1">
    <location>
        <begin position="12"/>
        <end position="30"/>
    </location>
</feature>
<evidence type="ECO:0000313" key="3">
    <source>
        <dbReference type="Proteomes" id="UP000031246"/>
    </source>
</evidence>
<organism evidence="2 3">
    <name type="scientific">Pedobacter kyungheensis</name>
    <dbReference type="NCBI Taxonomy" id="1069985"/>
    <lineage>
        <taxon>Bacteria</taxon>
        <taxon>Pseudomonadati</taxon>
        <taxon>Bacteroidota</taxon>
        <taxon>Sphingobacteriia</taxon>
        <taxon>Sphingobacteriales</taxon>
        <taxon>Sphingobacteriaceae</taxon>
        <taxon>Pedobacter</taxon>
    </lineage>
</organism>
<proteinExistence type="predicted"/>
<keyword evidence="1" id="KW-1133">Transmembrane helix</keyword>
<evidence type="ECO:0000256" key="1">
    <source>
        <dbReference type="SAM" id="Phobius"/>
    </source>
</evidence>
<keyword evidence="1" id="KW-0812">Transmembrane</keyword>
<dbReference type="RefSeq" id="WP_039477117.1">
    <property type="nucleotide sequence ID" value="NZ_JSYN01000016.1"/>
</dbReference>
<dbReference type="AlphaFoldDB" id="A0A0C1D7J6"/>
<evidence type="ECO:0000313" key="2">
    <source>
        <dbReference type="EMBL" id="KIA93156.1"/>
    </source>
</evidence>
<accession>A0A0C1D7J6</accession>
<gene>
    <name evidence="2" type="ORF">OC25_14055</name>
</gene>
<reference evidence="2 3" key="1">
    <citation type="submission" date="2014-10" db="EMBL/GenBank/DDBJ databases">
        <title>Pedobacter Kyungheensis.</title>
        <authorList>
            <person name="Anderson B.M."/>
            <person name="Newman J.D."/>
        </authorList>
    </citation>
    <scope>NUCLEOTIDE SEQUENCE [LARGE SCALE GENOMIC DNA]</scope>
    <source>
        <strain evidence="2 3">KACC 16221</strain>
    </source>
</reference>
<keyword evidence="1" id="KW-0472">Membrane</keyword>
<sequence>MKKHRQNIKKYLSAFMLVVFAIALTPWSVLHNHTPVPVIEKEANCKHVSHLQAHGDTCLICKASFEKNYVSAHHIYRIFLCAKVFNRTEPTLKNAFTEVRRSSLRGPPLA</sequence>
<dbReference type="OrthoDB" id="769275at2"/>
<name>A0A0C1D7J6_9SPHI</name>
<protein>
    <submittedName>
        <fullName evidence="2">Uncharacterized protein</fullName>
    </submittedName>
</protein>
<dbReference type="EMBL" id="JSYN01000016">
    <property type="protein sequence ID" value="KIA93156.1"/>
    <property type="molecule type" value="Genomic_DNA"/>
</dbReference>
<dbReference type="Proteomes" id="UP000031246">
    <property type="component" value="Unassembled WGS sequence"/>
</dbReference>
<comment type="caution">
    <text evidence="2">The sequence shown here is derived from an EMBL/GenBank/DDBJ whole genome shotgun (WGS) entry which is preliminary data.</text>
</comment>
<keyword evidence="3" id="KW-1185">Reference proteome</keyword>